<comment type="caution">
    <text evidence="1">The sequence shown here is derived from an EMBL/GenBank/DDBJ whole genome shotgun (WGS) entry which is preliminary data.</text>
</comment>
<dbReference type="AlphaFoldDB" id="A0A5B7EIU7"/>
<keyword evidence="2" id="KW-1185">Reference proteome</keyword>
<dbReference type="EMBL" id="VSRR010002766">
    <property type="protein sequence ID" value="MPC33126.1"/>
    <property type="molecule type" value="Genomic_DNA"/>
</dbReference>
<proteinExistence type="predicted"/>
<name>A0A5B7EIU7_PORTR</name>
<organism evidence="1 2">
    <name type="scientific">Portunus trituberculatus</name>
    <name type="common">Swimming crab</name>
    <name type="synonym">Neptunus trituberculatus</name>
    <dbReference type="NCBI Taxonomy" id="210409"/>
    <lineage>
        <taxon>Eukaryota</taxon>
        <taxon>Metazoa</taxon>
        <taxon>Ecdysozoa</taxon>
        <taxon>Arthropoda</taxon>
        <taxon>Crustacea</taxon>
        <taxon>Multicrustacea</taxon>
        <taxon>Malacostraca</taxon>
        <taxon>Eumalacostraca</taxon>
        <taxon>Eucarida</taxon>
        <taxon>Decapoda</taxon>
        <taxon>Pleocyemata</taxon>
        <taxon>Brachyura</taxon>
        <taxon>Eubrachyura</taxon>
        <taxon>Portunoidea</taxon>
        <taxon>Portunidae</taxon>
        <taxon>Portuninae</taxon>
        <taxon>Portunus</taxon>
    </lineage>
</organism>
<dbReference type="OrthoDB" id="239262at2759"/>
<gene>
    <name evidence="1" type="ORF">E2C01_026469</name>
</gene>
<evidence type="ECO:0000313" key="2">
    <source>
        <dbReference type="Proteomes" id="UP000324222"/>
    </source>
</evidence>
<dbReference type="Proteomes" id="UP000324222">
    <property type="component" value="Unassembled WGS sequence"/>
</dbReference>
<sequence length="282" mass="31701">MHQLLLLMFNDPDVAVQVGMKMLLTVFTDLSWALVLSVALVLTLRAHGLLLSWVGCLLLANASSEARSIREMAEYVEGIQVKQAGQVITGQVNPQVAAMFAHIKAELVLWIIRPCLDDLSDSKLFNIIDYICRIVICDRLSRRAGKSLENSTGRSYALTLDVTGTTPSALTSSILNSIFCLKGFDLSSEPVLREVMRAYDDEELLCPLHALQWYLHRTQSPFRPRHLFLSVRDPKRSISKTAISYFLWQLIHAAHEDFPHHLGLTLWIRAHCMLSGNIAVVH</sequence>
<accession>A0A5B7EIU7</accession>
<protein>
    <submittedName>
        <fullName evidence="1">Uncharacterized protein</fullName>
    </submittedName>
</protein>
<reference evidence="1 2" key="1">
    <citation type="submission" date="2019-05" db="EMBL/GenBank/DDBJ databases">
        <title>Another draft genome of Portunus trituberculatus and its Hox gene families provides insights of decapod evolution.</title>
        <authorList>
            <person name="Jeong J.-H."/>
            <person name="Song I."/>
            <person name="Kim S."/>
            <person name="Choi T."/>
            <person name="Kim D."/>
            <person name="Ryu S."/>
            <person name="Kim W."/>
        </authorList>
    </citation>
    <scope>NUCLEOTIDE SEQUENCE [LARGE SCALE GENOMIC DNA]</scope>
    <source>
        <tissue evidence="1">Muscle</tissue>
    </source>
</reference>
<evidence type="ECO:0000313" key="1">
    <source>
        <dbReference type="EMBL" id="MPC33126.1"/>
    </source>
</evidence>